<dbReference type="Pfam" id="PF01008">
    <property type="entry name" value="IF-2B"/>
    <property type="match status" value="1"/>
</dbReference>
<dbReference type="RefSeq" id="WP_204663323.1">
    <property type="nucleotide sequence ID" value="NZ_JAFBDT010000006.1"/>
</dbReference>
<sequence>MHTFKAIEFSKNQLTLIDQRALPLEETYLTCKTLEDVTFAIKDMVVRGAPAIGATAAYGMVIGAVQNSDMTLDALREHMDKIKVALDQSRPTAVNLQWATERMVKHGQQYKGNQLSEFIEFLKGEADAIYYEDAEFCKAIGEHGNTLIESNDVILTHCNTGALATVAYGTALGVIREAHKTGKNISVYADETRPRQQGAKLTAWELMKEEIPATLIVDSAAATLIRDGKINKIIVGADRIASNGDTANKIGTFMLSVIAKQYDVPFYVAAPTSTIDYEIQNGDAIEIELRSEDEVTLIGEERIAPKGIAVYNPAFDVTPCENITAIVTERGVVYPPFGKNLKRIRPEE</sequence>
<keyword evidence="2" id="KW-0486">Methionine biosynthesis</keyword>
<keyword evidence="1 2" id="KW-0413">Isomerase</keyword>
<dbReference type="NCBIfam" id="NF004326">
    <property type="entry name" value="PRK05720.1"/>
    <property type="match status" value="1"/>
</dbReference>
<feature type="binding site" evidence="2">
    <location>
        <begin position="47"/>
        <end position="49"/>
    </location>
    <ligand>
        <name>substrate</name>
    </ligand>
</feature>
<dbReference type="NCBIfam" id="TIGR00524">
    <property type="entry name" value="eIF-2B_rel"/>
    <property type="match status" value="1"/>
</dbReference>
<dbReference type="InterPro" id="IPR005251">
    <property type="entry name" value="IF-M1Pi"/>
</dbReference>
<comment type="pathway">
    <text evidence="2">Amino-acid biosynthesis; L-methionine biosynthesis via salvage pathway; L-methionine from S-methyl-5-thio-alpha-D-ribose 1-phosphate: step 1/6.</text>
</comment>
<dbReference type="SUPFAM" id="SSF100950">
    <property type="entry name" value="NagB/RpiA/CoA transferase-like"/>
    <property type="match status" value="1"/>
</dbReference>
<protein>
    <recommendedName>
        <fullName evidence="2">Methylthioribose-1-phosphate isomerase</fullName>
        <shortName evidence="2">M1Pi</shortName>
        <shortName evidence="2">MTR-1-P isomerase</shortName>
        <ecNumber evidence="2">5.3.1.23</ecNumber>
    </recommendedName>
    <alternativeName>
        <fullName evidence="2">S-methyl-5-thioribose-1-phosphate isomerase</fullName>
    </alternativeName>
</protein>
<dbReference type="InterPro" id="IPR037171">
    <property type="entry name" value="NagB/RpiA_transferase-like"/>
</dbReference>
<dbReference type="EMBL" id="JAFBDT010000006">
    <property type="protein sequence ID" value="MBM7561637.1"/>
    <property type="molecule type" value="Genomic_DNA"/>
</dbReference>
<feature type="site" description="Transition state stabilizer" evidence="2">
    <location>
        <position position="158"/>
    </location>
</feature>
<keyword evidence="4" id="KW-1185">Reference proteome</keyword>
<dbReference type="InterPro" id="IPR027363">
    <property type="entry name" value="M1Pi_N"/>
</dbReference>
<comment type="similarity">
    <text evidence="2">Belongs to the EIF-2B alpha/beta/delta subunits family. MtnA subfamily.</text>
</comment>
<name>A0ABS2MQE8_9FIRM</name>
<dbReference type="Gene3D" id="1.20.120.420">
    <property type="entry name" value="translation initiation factor eif-2b, domain 1"/>
    <property type="match status" value="1"/>
</dbReference>
<evidence type="ECO:0000256" key="1">
    <source>
        <dbReference type="ARBA" id="ARBA00023235"/>
    </source>
</evidence>
<comment type="function">
    <text evidence="2">Catalyzes the interconversion of methylthioribose-1-phosphate (MTR-1-P) into methylthioribulose-1-phosphate (MTRu-1-P).</text>
</comment>
<dbReference type="HAMAP" id="MF_01678">
    <property type="entry name" value="Salvage_MtnA"/>
    <property type="match status" value="1"/>
</dbReference>
<accession>A0ABS2MQE8</accession>
<comment type="caution">
    <text evidence="3">The sequence shown here is derived from an EMBL/GenBank/DDBJ whole genome shotgun (WGS) entry which is preliminary data.</text>
</comment>
<comment type="catalytic activity">
    <reaction evidence="2">
        <text>5-(methylsulfanyl)-alpha-D-ribose 1-phosphate = 5-(methylsulfanyl)-D-ribulose 1-phosphate</text>
        <dbReference type="Rhea" id="RHEA:19989"/>
        <dbReference type="ChEBI" id="CHEBI:58533"/>
        <dbReference type="ChEBI" id="CHEBI:58548"/>
        <dbReference type="EC" id="5.3.1.23"/>
    </reaction>
</comment>
<feature type="binding site" evidence="2">
    <location>
        <begin position="248"/>
        <end position="249"/>
    </location>
    <ligand>
        <name>substrate</name>
    </ligand>
</feature>
<dbReference type="NCBIfam" id="TIGR00512">
    <property type="entry name" value="salvage_mtnA"/>
    <property type="match status" value="1"/>
</dbReference>
<feature type="binding site" evidence="2">
    <location>
        <position position="90"/>
    </location>
    <ligand>
        <name>substrate</name>
    </ligand>
</feature>
<dbReference type="InterPro" id="IPR042529">
    <property type="entry name" value="IF_2B-like_C"/>
</dbReference>
<evidence type="ECO:0000313" key="4">
    <source>
        <dbReference type="Proteomes" id="UP000767854"/>
    </source>
</evidence>
<dbReference type="EC" id="5.3.1.23" evidence="2"/>
<dbReference type="Proteomes" id="UP000767854">
    <property type="component" value="Unassembled WGS sequence"/>
</dbReference>
<dbReference type="PANTHER" id="PTHR43475:SF1">
    <property type="entry name" value="METHYLTHIORIBOSE-1-PHOSPHATE ISOMERASE"/>
    <property type="match status" value="1"/>
</dbReference>
<evidence type="ECO:0000256" key="2">
    <source>
        <dbReference type="HAMAP-Rule" id="MF_01678"/>
    </source>
</evidence>
<dbReference type="Gene3D" id="3.40.50.10470">
    <property type="entry name" value="Translation initiation factor eif-2b, domain 2"/>
    <property type="match status" value="1"/>
</dbReference>
<dbReference type="PANTHER" id="PTHR43475">
    <property type="entry name" value="METHYLTHIORIBOSE-1-PHOSPHATE ISOMERASE"/>
    <property type="match status" value="1"/>
</dbReference>
<reference evidence="3 4" key="1">
    <citation type="submission" date="2021-01" db="EMBL/GenBank/DDBJ databases">
        <title>Genomic Encyclopedia of Type Strains, Phase IV (KMG-IV): sequencing the most valuable type-strain genomes for metagenomic binning, comparative biology and taxonomic classification.</title>
        <authorList>
            <person name="Goeker M."/>
        </authorList>
    </citation>
    <scope>NUCLEOTIDE SEQUENCE [LARGE SCALE GENOMIC DNA]</scope>
    <source>
        <strain evidence="3 4">DSM 24436</strain>
    </source>
</reference>
<gene>
    <name evidence="2" type="primary">mtnA</name>
    <name evidence="3" type="ORF">JOC49_001157</name>
</gene>
<organism evidence="3 4">
    <name type="scientific">Fusibacter tunisiensis</name>
    <dbReference type="NCBI Taxonomy" id="1008308"/>
    <lineage>
        <taxon>Bacteria</taxon>
        <taxon>Bacillati</taxon>
        <taxon>Bacillota</taxon>
        <taxon>Clostridia</taxon>
        <taxon>Eubacteriales</taxon>
        <taxon>Eubacteriales Family XII. Incertae Sedis</taxon>
        <taxon>Fusibacter</taxon>
    </lineage>
</organism>
<dbReference type="GO" id="GO:0046523">
    <property type="term" value="F:S-methyl-5-thioribose-1-phosphate isomerase activity"/>
    <property type="evidence" value="ECO:0007669"/>
    <property type="project" value="UniProtKB-EC"/>
</dbReference>
<feature type="binding site" evidence="2">
    <location>
        <position position="197"/>
    </location>
    <ligand>
        <name>substrate</name>
    </ligand>
</feature>
<keyword evidence="2" id="KW-0028">Amino-acid biosynthesis</keyword>
<evidence type="ECO:0000313" key="3">
    <source>
        <dbReference type="EMBL" id="MBM7561637.1"/>
    </source>
</evidence>
<dbReference type="InterPro" id="IPR000649">
    <property type="entry name" value="IF-2B-related"/>
</dbReference>
<feature type="active site" description="Proton donor" evidence="2">
    <location>
        <position position="238"/>
    </location>
</feature>
<dbReference type="InterPro" id="IPR011559">
    <property type="entry name" value="Initiation_fac_2B_a/b/d"/>
</dbReference>
<proteinExistence type="inferred from homology"/>